<dbReference type="EMBL" id="ML987189">
    <property type="protein sequence ID" value="KAF2256433.1"/>
    <property type="molecule type" value="Genomic_DNA"/>
</dbReference>
<dbReference type="AlphaFoldDB" id="A0A6A6J4M2"/>
<dbReference type="RefSeq" id="XP_033691437.1">
    <property type="nucleotide sequence ID" value="XM_033820725.1"/>
</dbReference>
<reference evidence="1" key="1">
    <citation type="journal article" date="2020" name="Stud. Mycol.">
        <title>101 Dothideomycetes genomes: a test case for predicting lifestyles and emergence of pathogens.</title>
        <authorList>
            <person name="Haridas S."/>
            <person name="Albert R."/>
            <person name="Binder M."/>
            <person name="Bloem J."/>
            <person name="Labutti K."/>
            <person name="Salamov A."/>
            <person name="Andreopoulos B."/>
            <person name="Baker S."/>
            <person name="Barry K."/>
            <person name="Bills G."/>
            <person name="Bluhm B."/>
            <person name="Cannon C."/>
            <person name="Castanera R."/>
            <person name="Culley D."/>
            <person name="Daum C."/>
            <person name="Ezra D."/>
            <person name="Gonzalez J."/>
            <person name="Henrissat B."/>
            <person name="Kuo A."/>
            <person name="Liang C."/>
            <person name="Lipzen A."/>
            <person name="Lutzoni F."/>
            <person name="Magnuson J."/>
            <person name="Mondo S."/>
            <person name="Nolan M."/>
            <person name="Ohm R."/>
            <person name="Pangilinan J."/>
            <person name="Park H.-J."/>
            <person name="Ramirez L."/>
            <person name="Alfaro M."/>
            <person name="Sun H."/>
            <person name="Tritt A."/>
            <person name="Yoshinaga Y."/>
            <person name="Zwiers L.-H."/>
            <person name="Turgeon B."/>
            <person name="Goodwin S."/>
            <person name="Spatafora J."/>
            <person name="Crous P."/>
            <person name="Grigoriev I."/>
        </authorList>
    </citation>
    <scope>NUCLEOTIDE SEQUENCE</scope>
    <source>
        <strain evidence="1">CBS 122368</strain>
    </source>
</reference>
<evidence type="ECO:0000313" key="1">
    <source>
        <dbReference type="EMBL" id="KAF2256433.1"/>
    </source>
</evidence>
<keyword evidence="2" id="KW-1185">Reference proteome</keyword>
<evidence type="ECO:0000313" key="2">
    <source>
        <dbReference type="Proteomes" id="UP000800094"/>
    </source>
</evidence>
<dbReference type="GeneID" id="54574055"/>
<gene>
    <name evidence="1" type="ORF">BU26DRAFT_21813</name>
</gene>
<proteinExistence type="predicted"/>
<sequence length="239" mass="25944">MGPLPQASLHFHAAVPWLCSPLRAATLWLSYSIGCAVMLHASRRARWHWRARPSSPHLGRADTNRHGPAAGAILANDASKQKATVPRSRKASCGIYARRGSFGDRRSCSLWRRLRLLMNGIQNTIASYPHTVASIVDAESLTPTAPSLVCARRPALPGVPSLAASSTVSSIPEIGSFRLHSDHLLGIRPSNHTTAHHTVHTSDPPIHYVIDSKLDAVHLIPVRRLDRNPAQASDHVGVI</sequence>
<accession>A0A6A6J4M2</accession>
<name>A0A6A6J4M2_9PLEO</name>
<organism evidence="1 2">
    <name type="scientific">Trematosphaeria pertusa</name>
    <dbReference type="NCBI Taxonomy" id="390896"/>
    <lineage>
        <taxon>Eukaryota</taxon>
        <taxon>Fungi</taxon>
        <taxon>Dikarya</taxon>
        <taxon>Ascomycota</taxon>
        <taxon>Pezizomycotina</taxon>
        <taxon>Dothideomycetes</taxon>
        <taxon>Pleosporomycetidae</taxon>
        <taxon>Pleosporales</taxon>
        <taxon>Massarineae</taxon>
        <taxon>Trematosphaeriaceae</taxon>
        <taxon>Trematosphaeria</taxon>
    </lineage>
</organism>
<dbReference type="Proteomes" id="UP000800094">
    <property type="component" value="Unassembled WGS sequence"/>
</dbReference>
<protein>
    <submittedName>
        <fullName evidence="1">Uncharacterized protein</fullName>
    </submittedName>
</protein>